<evidence type="ECO:0000313" key="3">
    <source>
        <dbReference type="Proteomes" id="UP001057375"/>
    </source>
</evidence>
<name>A0ABQ5KEH5_9EUKA</name>
<gene>
    <name evidence="2" type="ORF">ADUPG1_014110</name>
</gene>
<dbReference type="Proteomes" id="UP001057375">
    <property type="component" value="Unassembled WGS sequence"/>
</dbReference>
<comment type="caution">
    <text evidence="2">The sequence shown here is derived from an EMBL/GenBank/DDBJ whole genome shotgun (WGS) entry which is preliminary data.</text>
</comment>
<accession>A0ABQ5KEH5</accession>
<reference evidence="2" key="1">
    <citation type="submission" date="2022-03" db="EMBL/GenBank/DDBJ databases">
        <title>Draft genome sequence of Aduncisulcus paluster, a free-living microaerophilic Fornicata.</title>
        <authorList>
            <person name="Yuyama I."/>
            <person name="Kume K."/>
            <person name="Tamura T."/>
            <person name="Inagaki Y."/>
            <person name="Hashimoto T."/>
        </authorList>
    </citation>
    <scope>NUCLEOTIDE SEQUENCE</scope>
    <source>
        <strain evidence="2">NY0171</strain>
    </source>
</reference>
<organism evidence="2 3">
    <name type="scientific">Aduncisulcus paluster</name>
    <dbReference type="NCBI Taxonomy" id="2918883"/>
    <lineage>
        <taxon>Eukaryota</taxon>
        <taxon>Metamonada</taxon>
        <taxon>Carpediemonas-like organisms</taxon>
        <taxon>Aduncisulcus</taxon>
    </lineage>
</organism>
<evidence type="ECO:0000313" key="2">
    <source>
        <dbReference type="EMBL" id="GKT29645.1"/>
    </source>
</evidence>
<proteinExistence type="predicted"/>
<dbReference type="EMBL" id="BQXS01013838">
    <property type="protein sequence ID" value="GKT29645.1"/>
    <property type="molecule type" value="Genomic_DNA"/>
</dbReference>
<protein>
    <submittedName>
        <fullName evidence="2">Uncharacterized protein</fullName>
    </submittedName>
</protein>
<evidence type="ECO:0000256" key="1">
    <source>
        <dbReference type="SAM" id="MobiDB-lite"/>
    </source>
</evidence>
<sequence>MADLTSPQDGVLSHEHELKKMIEEKVRIEASLKELKSELKLSMADYQKNASCLLDYKSKLSDALSDLDNPLTKEVISLGDPQDGVLSHEHELKKMIEEKVRIEASLKELKSELKLSMADYQKNASCLLDYKSKLSDALSDLDNPLTKEVISLGESHKYSFAPIAVASESSANKYTLSFMPRFKEAMNDMEGFELYWIQALVPSFVSQEKSEKSDSDSPSDKRRSSPSLPPSYSYSYRSSSVAASPLPAMCASSSGKLNFPAQIAQQSSPSTSSPGISCDGWDFVQVLFRVESINKDKRTVIGEFTGPKIPSSSYILDIKIYIPYIESEKVIQTTK</sequence>
<keyword evidence="3" id="KW-1185">Reference proteome</keyword>
<feature type="compositionally biased region" description="Basic and acidic residues" evidence="1">
    <location>
        <begin position="208"/>
        <end position="223"/>
    </location>
</feature>
<feature type="region of interest" description="Disordered" evidence="1">
    <location>
        <begin position="208"/>
        <end position="232"/>
    </location>
</feature>